<evidence type="ECO:0000313" key="3">
    <source>
        <dbReference type="Proteomes" id="UP000004507"/>
    </source>
</evidence>
<evidence type="ECO:0000313" key="2">
    <source>
        <dbReference type="EMBL" id="EAQ05621.1"/>
    </source>
</evidence>
<dbReference type="STRING" id="314232.SKA53_01004"/>
<reference evidence="2 3" key="1">
    <citation type="submission" date="2006-01" db="EMBL/GenBank/DDBJ databases">
        <authorList>
            <person name="Hagstrom A."/>
            <person name="Ferriera S."/>
            <person name="Johnson J."/>
            <person name="Kravitz S."/>
            <person name="Halpern A."/>
            <person name="Remington K."/>
            <person name="Beeson K."/>
            <person name="Tran B."/>
            <person name="Rogers Y.-H."/>
            <person name="Friedman R."/>
            <person name="Venter J.C."/>
        </authorList>
    </citation>
    <scope>NUCLEOTIDE SEQUENCE [LARGE SCALE GENOMIC DNA]</scope>
    <source>
        <strain evidence="2 3">SKA53</strain>
    </source>
</reference>
<evidence type="ECO:0008006" key="4">
    <source>
        <dbReference type="Google" id="ProtNLM"/>
    </source>
</evidence>
<dbReference type="AlphaFoldDB" id="A3V8G9"/>
<proteinExistence type="predicted"/>
<protein>
    <recommendedName>
        <fullName evidence="4">Polysaccharide biosynthesis protein</fullName>
    </recommendedName>
</protein>
<feature type="transmembrane region" description="Helical" evidence="1">
    <location>
        <begin position="312"/>
        <end position="335"/>
    </location>
</feature>
<dbReference type="eggNOG" id="ENOG5033UV8">
    <property type="taxonomic scope" value="Bacteria"/>
</dbReference>
<feature type="transmembrane region" description="Helical" evidence="1">
    <location>
        <begin position="21"/>
        <end position="40"/>
    </location>
</feature>
<accession>A3V8G9</accession>
<feature type="transmembrane region" description="Helical" evidence="1">
    <location>
        <begin position="111"/>
        <end position="134"/>
    </location>
</feature>
<dbReference type="EMBL" id="AAMS01000008">
    <property type="protein sequence ID" value="EAQ05621.1"/>
    <property type="molecule type" value="Genomic_DNA"/>
</dbReference>
<feature type="transmembrane region" description="Helical" evidence="1">
    <location>
        <begin position="371"/>
        <end position="390"/>
    </location>
</feature>
<organism evidence="2 3">
    <name type="scientific">Yoonia vestfoldensis SKA53</name>
    <dbReference type="NCBI Taxonomy" id="314232"/>
    <lineage>
        <taxon>Bacteria</taxon>
        <taxon>Pseudomonadati</taxon>
        <taxon>Pseudomonadota</taxon>
        <taxon>Alphaproteobacteria</taxon>
        <taxon>Rhodobacterales</taxon>
        <taxon>Paracoccaceae</taxon>
        <taxon>Yoonia</taxon>
    </lineage>
</organism>
<keyword evidence="1" id="KW-0812">Transmembrane</keyword>
<feature type="transmembrane region" description="Helical" evidence="1">
    <location>
        <begin position="46"/>
        <end position="70"/>
    </location>
</feature>
<name>A3V8G9_9RHOB</name>
<keyword evidence="1" id="KW-1133">Transmembrane helix</keyword>
<keyword evidence="1" id="KW-0472">Membrane</keyword>
<feature type="transmembrane region" description="Helical" evidence="1">
    <location>
        <begin position="82"/>
        <end position="105"/>
    </location>
</feature>
<comment type="caution">
    <text evidence="2">The sequence shown here is derived from an EMBL/GenBank/DDBJ whole genome shotgun (WGS) entry which is preliminary data.</text>
</comment>
<gene>
    <name evidence="2" type="ORF">SKA53_01004</name>
</gene>
<dbReference type="Proteomes" id="UP000004507">
    <property type="component" value="Unassembled WGS sequence"/>
</dbReference>
<keyword evidence="3" id="KW-1185">Reference proteome</keyword>
<evidence type="ECO:0000256" key="1">
    <source>
        <dbReference type="SAM" id="Phobius"/>
    </source>
</evidence>
<feature type="transmembrane region" description="Helical" evidence="1">
    <location>
        <begin position="141"/>
        <end position="159"/>
    </location>
</feature>
<sequence length="410" mass="41803">MMAFLRYCLNQPVGIAMTVRAALVAGNVAVLFGLALWLGLDGFGGLIVLWGLALVAATCLGFGGPLILLARLGDGAGMHPRAVIGLCIGWPVLAACGAGLALRLVWPELPWLAVLAVAVVVNLASCLASILRALGSVHLSMILRDGAPMVALGAAGLLLTEPAAILWGMATGLGVICLGAAVLVLSHPQRASVISGNRPGAGLAADLWATTVLGMGLAQVDIIVGGQFLTPEQIGVYALLRRVANLVALPLSVATWVSAGPISAAHTARDTAALQSASDAGARIAFLPGLGLAMLSLLALPVLAIWVPDLPVPVLLVLLGGTLVQLAFAQGMSVATLTGRGDLAAGARLAGVAGYVAAVAFFAPLDPLRNALAAALATSLCAGLLWLWVWRSMGIDTLARPMRRRAWQIS</sequence>
<feature type="transmembrane region" description="Helical" evidence="1">
    <location>
        <begin position="284"/>
        <end position="306"/>
    </location>
</feature>
<dbReference type="OrthoDB" id="7857108at2"/>
<dbReference type="HOGENOM" id="CLU_670487_0_0_5"/>
<feature type="transmembrane region" description="Helical" evidence="1">
    <location>
        <begin position="165"/>
        <end position="185"/>
    </location>
</feature>